<name>A0ABP0QML4_9DINO</name>
<feature type="compositionally biased region" description="Low complexity" evidence="1">
    <location>
        <begin position="311"/>
        <end position="332"/>
    </location>
</feature>
<reference evidence="3 4" key="1">
    <citation type="submission" date="2024-02" db="EMBL/GenBank/DDBJ databases">
        <authorList>
            <person name="Chen Y."/>
            <person name="Shah S."/>
            <person name="Dougan E. K."/>
            <person name="Thang M."/>
            <person name="Chan C."/>
        </authorList>
    </citation>
    <scope>NUCLEOTIDE SEQUENCE [LARGE SCALE GENOMIC DNA]</scope>
</reference>
<dbReference type="InterPro" id="IPR036514">
    <property type="entry name" value="SGNH_hydro_sf"/>
</dbReference>
<evidence type="ECO:0000313" key="4">
    <source>
        <dbReference type="Proteomes" id="UP001642484"/>
    </source>
</evidence>
<keyword evidence="4" id="KW-1185">Reference proteome</keyword>
<dbReference type="EMBL" id="CAXAMN010024694">
    <property type="protein sequence ID" value="CAK9089090.1"/>
    <property type="molecule type" value="Genomic_DNA"/>
</dbReference>
<protein>
    <recommendedName>
        <fullName evidence="2">Ubiquitin-like domain-containing protein</fullName>
    </recommendedName>
</protein>
<feature type="region of interest" description="Disordered" evidence="1">
    <location>
        <begin position="295"/>
        <end position="332"/>
    </location>
</feature>
<sequence>MFAGWRTSLAPSSPSKSDPTRMDVNEVTECNFDIKSKMLHKDSWAEYMYPTWAQVLGRRLGATVHSFAQAGSMCADLRSQAQRAITSPQVSKAPGGLLPAETLVVVHTCGNDFIMKMAEAFMGGGLGSMFGGGNISGMATPEMLQPNPGVREVVVITEFLETMHRAGARNFLVSGVPIFLDMPVFNMAMPVITAMVNSGKLEALGVSPGDPPRLAVEVQAIALHDLWEEMVQEFNGKHSESTCVFFDEVAALERLRLSFGPAVFDRSMWDFSMFHPTAWGHEQLAIEAHKVSTEKFPGLREPSPTTPPTSAPATSSPTFSAASGYSASSGTSEVKADGAKKMTVHIRNVKGDVAFEVLCDPSWTTSRFREKALEKAPSGFADSGCVCVFAMKGKFLAESQTETLEQMGVQDGTQLIAVVKPRSSSMR</sequence>
<evidence type="ECO:0000313" key="3">
    <source>
        <dbReference type="EMBL" id="CAK9089090.1"/>
    </source>
</evidence>
<dbReference type="PROSITE" id="PS50053">
    <property type="entry name" value="UBIQUITIN_2"/>
    <property type="match status" value="1"/>
</dbReference>
<dbReference type="SUPFAM" id="SSF54236">
    <property type="entry name" value="Ubiquitin-like"/>
    <property type="match status" value="1"/>
</dbReference>
<feature type="region of interest" description="Disordered" evidence="1">
    <location>
        <begin position="1"/>
        <end position="22"/>
    </location>
</feature>
<organism evidence="3 4">
    <name type="scientific">Durusdinium trenchii</name>
    <dbReference type="NCBI Taxonomy" id="1381693"/>
    <lineage>
        <taxon>Eukaryota</taxon>
        <taxon>Sar</taxon>
        <taxon>Alveolata</taxon>
        <taxon>Dinophyceae</taxon>
        <taxon>Suessiales</taxon>
        <taxon>Symbiodiniaceae</taxon>
        <taxon>Durusdinium</taxon>
    </lineage>
</organism>
<dbReference type="InterPro" id="IPR029071">
    <property type="entry name" value="Ubiquitin-like_domsf"/>
</dbReference>
<dbReference type="Gene3D" id="3.40.50.1110">
    <property type="entry name" value="SGNH hydrolase"/>
    <property type="match status" value="1"/>
</dbReference>
<comment type="caution">
    <text evidence="3">The sequence shown here is derived from an EMBL/GenBank/DDBJ whole genome shotgun (WGS) entry which is preliminary data.</text>
</comment>
<dbReference type="Proteomes" id="UP001642484">
    <property type="component" value="Unassembled WGS sequence"/>
</dbReference>
<evidence type="ECO:0000259" key="2">
    <source>
        <dbReference type="PROSITE" id="PS50053"/>
    </source>
</evidence>
<proteinExistence type="predicted"/>
<feature type="domain" description="Ubiquitin-like" evidence="2">
    <location>
        <begin position="342"/>
        <end position="424"/>
    </location>
</feature>
<accession>A0ABP0QML4</accession>
<dbReference type="InterPro" id="IPR000626">
    <property type="entry name" value="Ubiquitin-like_dom"/>
</dbReference>
<gene>
    <name evidence="3" type="ORF">CCMP2556_LOCUS42907</name>
</gene>
<evidence type="ECO:0000256" key="1">
    <source>
        <dbReference type="SAM" id="MobiDB-lite"/>
    </source>
</evidence>